<gene>
    <name evidence="1" type="ORF">NKI81_32025</name>
</gene>
<accession>A0ACC6T962</accession>
<protein>
    <submittedName>
        <fullName evidence="1">Uncharacterized protein</fullName>
    </submittedName>
</protein>
<evidence type="ECO:0000313" key="2">
    <source>
        <dbReference type="Proteomes" id="UP001480082"/>
    </source>
</evidence>
<reference evidence="1 2" key="1">
    <citation type="journal article" date="2024" name="Proc. Natl. Acad. Sci. U.S.A.">
        <title>The evolutionary genomics of adaptation to stress in wild rhizobium bacteria.</title>
        <authorList>
            <person name="Kehlet-Delgado H."/>
            <person name="Montoya A.P."/>
            <person name="Jensen K.T."/>
            <person name="Wendlandt C.E."/>
            <person name="Dexheimer C."/>
            <person name="Roberts M."/>
            <person name="Torres Martinez L."/>
            <person name="Friesen M.L."/>
            <person name="Griffitts J.S."/>
            <person name="Porter S.S."/>
        </authorList>
    </citation>
    <scope>NUCLEOTIDE SEQUENCE [LARGE SCALE GENOMIC DNA]</scope>
    <source>
        <strain evidence="1 2">M0468</strain>
    </source>
</reference>
<evidence type="ECO:0000313" key="1">
    <source>
        <dbReference type="EMBL" id="MER9288451.1"/>
    </source>
</evidence>
<sequence length="209" mass="23583">MDKEVTVHDMAASDGITSLELFDRLSHERPVRLTASDYYDEIGAARKGMFWVFYDKDQVVLQVALGAIALRSRRANEFLAWLLSPSLSTLTPVSLFHPDVIERAKIEGRFVATRDNFFSPSPMQYDVVRVMNALGERNFPRGQIERALRAVVKTVVDGGLLVLGRSADELDGSPQATIFQRRQNMFRAVSDMRGGYELRDFVLELQPDA</sequence>
<name>A0ACC6T962_9HYPH</name>
<keyword evidence="2" id="KW-1185">Reference proteome</keyword>
<dbReference type="Proteomes" id="UP001480082">
    <property type="component" value="Unassembled WGS sequence"/>
</dbReference>
<comment type="caution">
    <text evidence="1">The sequence shown here is derived from an EMBL/GenBank/DDBJ whole genome shotgun (WGS) entry which is preliminary data.</text>
</comment>
<organism evidence="1 2">
    <name type="scientific">Mesorhizobium australicum</name>
    <dbReference type="NCBI Taxonomy" id="536018"/>
    <lineage>
        <taxon>Bacteria</taxon>
        <taxon>Pseudomonadati</taxon>
        <taxon>Pseudomonadota</taxon>
        <taxon>Alphaproteobacteria</taxon>
        <taxon>Hyphomicrobiales</taxon>
        <taxon>Phyllobacteriaceae</taxon>
        <taxon>Mesorhizobium</taxon>
    </lineage>
</organism>
<dbReference type="EMBL" id="JAMYRI010000037">
    <property type="protein sequence ID" value="MER9288451.1"/>
    <property type="molecule type" value="Genomic_DNA"/>
</dbReference>
<proteinExistence type="predicted"/>